<organism evidence="7 8">
    <name type="scientific">Desulfoplanes formicivorans</name>
    <dbReference type="NCBI Taxonomy" id="1592317"/>
    <lineage>
        <taxon>Bacteria</taxon>
        <taxon>Pseudomonadati</taxon>
        <taxon>Thermodesulfobacteriota</taxon>
        <taxon>Desulfovibrionia</taxon>
        <taxon>Desulfovibrionales</taxon>
        <taxon>Desulfoplanaceae</taxon>
        <taxon>Desulfoplanes</taxon>
    </lineage>
</organism>
<dbReference type="Pfam" id="PF05128">
    <property type="entry name" value="DUF697"/>
    <property type="match status" value="1"/>
</dbReference>
<dbReference type="EMBL" id="BDFE01000015">
    <property type="protein sequence ID" value="GAU08612.1"/>
    <property type="molecule type" value="Genomic_DNA"/>
</dbReference>
<keyword evidence="3 6" id="KW-1133">Transmembrane helix</keyword>
<feature type="compositionally biased region" description="Basic and acidic residues" evidence="5">
    <location>
        <begin position="1"/>
        <end position="17"/>
    </location>
</feature>
<dbReference type="AlphaFoldDB" id="A0A194AEW4"/>
<evidence type="ECO:0000256" key="5">
    <source>
        <dbReference type="SAM" id="MobiDB-lite"/>
    </source>
</evidence>
<proteinExistence type="predicted"/>
<feature type="transmembrane region" description="Helical" evidence="6">
    <location>
        <begin position="120"/>
        <end position="140"/>
    </location>
</feature>
<accession>A0A194AEW4</accession>
<evidence type="ECO:0000256" key="1">
    <source>
        <dbReference type="ARBA" id="ARBA00004141"/>
    </source>
</evidence>
<evidence type="ECO:0000256" key="3">
    <source>
        <dbReference type="ARBA" id="ARBA00022989"/>
    </source>
</evidence>
<dbReference type="STRING" id="1592317.DPF_1326"/>
<comment type="caution">
    <text evidence="7">The sequence shown here is derived from an EMBL/GenBank/DDBJ whole genome shotgun (WGS) entry which is preliminary data.</text>
</comment>
<evidence type="ECO:0000256" key="4">
    <source>
        <dbReference type="ARBA" id="ARBA00023136"/>
    </source>
</evidence>
<comment type="subcellular location">
    <subcellularLocation>
        <location evidence="1">Membrane</location>
        <topology evidence="1">Multi-pass membrane protein</topology>
    </subcellularLocation>
</comment>
<evidence type="ECO:0000256" key="6">
    <source>
        <dbReference type="SAM" id="Phobius"/>
    </source>
</evidence>
<feature type="region of interest" description="Disordered" evidence="5">
    <location>
        <begin position="1"/>
        <end position="28"/>
    </location>
</feature>
<keyword evidence="8" id="KW-1185">Reference proteome</keyword>
<name>A0A194AEW4_9BACT</name>
<dbReference type="GO" id="GO:0016020">
    <property type="term" value="C:membrane"/>
    <property type="evidence" value="ECO:0007669"/>
    <property type="project" value="UniProtKB-SubCell"/>
</dbReference>
<gene>
    <name evidence="7" type="ORF">DPF_1326</name>
</gene>
<feature type="transmembrane region" description="Helical" evidence="6">
    <location>
        <begin position="93"/>
        <end position="114"/>
    </location>
</feature>
<reference evidence="8" key="1">
    <citation type="submission" date="2016-06" db="EMBL/GenBank/DDBJ databases">
        <title>Draft genome sequence of Desulfoplanes formicivorans strain Pf12B.</title>
        <authorList>
            <person name="Watanabe M."/>
            <person name="Kojima H."/>
            <person name="Fukui M."/>
        </authorList>
    </citation>
    <scope>NUCLEOTIDE SEQUENCE [LARGE SCALE GENOMIC DNA]</scope>
    <source>
        <strain evidence="8">Pf12B</strain>
    </source>
</reference>
<dbReference type="InterPro" id="IPR021147">
    <property type="entry name" value="DUF697"/>
</dbReference>
<evidence type="ECO:0000313" key="7">
    <source>
        <dbReference type="EMBL" id="GAU08612.1"/>
    </source>
</evidence>
<protein>
    <submittedName>
        <fullName evidence="7">GTPase</fullName>
    </submittedName>
</protein>
<dbReference type="OrthoDB" id="980719at2"/>
<keyword evidence="4 6" id="KW-0472">Membrane</keyword>
<evidence type="ECO:0000256" key="2">
    <source>
        <dbReference type="ARBA" id="ARBA00022692"/>
    </source>
</evidence>
<dbReference type="RefSeq" id="WP_069858274.1">
    <property type="nucleotide sequence ID" value="NZ_BDFE01000015.1"/>
</dbReference>
<dbReference type="Proteomes" id="UP000095200">
    <property type="component" value="Unassembled WGS sequence"/>
</dbReference>
<keyword evidence="2 6" id="KW-0812">Transmembrane</keyword>
<evidence type="ECO:0000313" key="8">
    <source>
        <dbReference type="Proteomes" id="UP000095200"/>
    </source>
</evidence>
<sequence length="194" mass="20508">MAKKKAETGNDALKEQPVENMAENTQDHEARVLPSEDEIDAIIRKRVYAAVGVGFVPVPLVDLAALTAVQLELIHALAKAYGVEFKKERAKSIISSLCGGVVSVASVPFFASLFKSLPVVGSTAGAATVCIVGGGVTYAIGSVFDRHFRHGGTLLDFDAQNAKSYFKTKVEEGKDIAAKMKPKKDDAAGEAATL</sequence>